<dbReference type="Pfam" id="PF14559">
    <property type="entry name" value="TPR_19"/>
    <property type="match status" value="1"/>
</dbReference>
<feature type="repeat" description="TPR" evidence="3">
    <location>
        <begin position="101"/>
        <end position="134"/>
    </location>
</feature>
<evidence type="ECO:0000256" key="2">
    <source>
        <dbReference type="ARBA" id="ARBA00022803"/>
    </source>
</evidence>
<dbReference type="PROSITE" id="PS50005">
    <property type="entry name" value="TPR"/>
    <property type="match status" value="1"/>
</dbReference>
<gene>
    <name evidence="5" type="ORF">ABFZ84_06590</name>
</gene>
<evidence type="ECO:0000256" key="1">
    <source>
        <dbReference type="ARBA" id="ARBA00022737"/>
    </source>
</evidence>
<dbReference type="PANTHER" id="PTHR45588">
    <property type="entry name" value="TPR DOMAIN-CONTAINING PROTEIN"/>
    <property type="match status" value="1"/>
</dbReference>
<evidence type="ECO:0000256" key="4">
    <source>
        <dbReference type="SAM" id="SignalP"/>
    </source>
</evidence>
<sequence>MKTKFLMGVAAAGLVLGGVTISTTITNQQNAETAVPFMHPLMMARAVCGKQTDELAQRRAFFVSAATAYAAANGENVPSEAMLQSNLGEISYAITTAKPEAQAWFNQGLAHTYNFNHGEAVKAFKQAQDIDPECAMCFWGEAFALGPNINAPMGDEAVAPAWAAITKALALRPGANAKERELINALGYRYEAQPIDDRAKLDNAFADAMDAVAVKYPDDDFIASLAAEANMDTQAWDYWEDDARTPKGRTARTVSLIEAVLSRNPNYTAAIHLYIHITEASQNPYRAADHADRLAALTPGLGHLVHMPSHTYFRIGRFQQALDHNINAVAIDEAYLANADASPIYEYGYFTHNVHFAMTAAQMAGDGETALVMADKLNAKLPAEMATAAPWVQPIKAAPFFAMVQFSDPSDILSTEDPGDDLAFLKGAWHYARGEALAQNGDAEGAMKEAEAISALIANADFSALMTGSLPALDIMRIAQMTVTGRAAMVDGDLGTAIEAMEEATALQESLPYTEPAYWYYPSKQTLAAMVLQAGQVERAEQLFLETLTESPNNAWVLYGLAETYRAQGDKDAAKYAERLFKQAWSGPKKSRPTLTQL</sequence>
<feature type="chain" id="PRO_5046083070" evidence="4">
    <location>
        <begin position="18"/>
        <end position="598"/>
    </location>
</feature>
<dbReference type="Pfam" id="PF07719">
    <property type="entry name" value="TPR_2"/>
    <property type="match status" value="1"/>
</dbReference>
<comment type="caution">
    <text evidence="5">The sequence shown here is derived from an EMBL/GenBank/DDBJ whole genome shotgun (WGS) entry which is preliminary data.</text>
</comment>
<accession>A0ABV3Z345</accession>
<keyword evidence="2 3" id="KW-0802">TPR repeat</keyword>
<dbReference type="InterPro" id="IPR013105">
    <property type="entry name" value="TPR_2"/>
</dbReference>
<dbReference type="InterPro" id="IPR011990">
    <property type="entry name" value="TPR-like_helical_dom_sf"/>
</dbReference>
<evidence type="ECO:0000256" key="3">
    <source>
        <dbReference type="PROSITE-ProRule" id="PRU00339"/>
    </source>
</evidence>
<evidence type="ECO:0000313" key="5">
    <source>
        <dbReference type="EMBL" id="MEX6633216.1"/>
    </source>
</evidence>
<dbReference type="EMBL" id="JBEHZE010000001">
    <property type="protein sequence ID" value="MEX6633216.1"/>
    <property type="molecule type" value="Genomic_DNA"/>
</dbReference>
<dbReference type="SUPFAM" id="SSF48452">
    <property type="entry name" value="TPR-like"/>
    <property type="match status" value="2"/>
</dbReference>
<proteinExistence type="predicted"/>
<keyword evidence="6" id="KW-1185">Reference proteome</keyword>
<dbReference type="RefSeq" id="WP_369313168.1">
    <property type="nucleotide sequence ID" value="NZ_JBEHZE010000001.1"/>
</dbReference>
<reference evidence="5 6" key="1">
    <citation type="submission" date="2024-05" db="EMBL/GenBank/DDBJ databases">
        <title>Three bacterial strains, DH-69, EH-24, and ECK-19 isolated from coastal sediments.</title>
        <authorList>
            <person name="Ye Y.-Q."/>
            <person name="Du Z.-J."/>
        </authorList>
    </citation>
    <scope>NUCLEOTIDE SEQUENCE [LARGE SCALE GENOMIC DNA]</scope>
    <source>
        <strain evidence="5 6">ECK-19</strain>
    </source>
</reference>
<name>A0ABV3Z345_9PROT</name>
<dbReference type="SMART" id="SM00028">
    <property type="entry name" value="TPR"/>
    <property type="match status" value="2"/>
</dbReference>
<evidence type="ECO:0000313" key="6">
    <source>
        <dbReference type="Proteomes" id="UP001560685"/>
    </source>
</evidence>
<dbReference type="InterPro" id="IPR019734">
    <property type="entry name" value="TPR_rpt"/>
</dbReference>
<feature type="signal peptide" evidence="4">
    <location>
        <begin position="1"/>
        <end position="17"/>
    </location>
</feature>
<keyword evidence="4" id="KW-0732">Signal</keyword>
<dbReference type="Proteomes" id="UP001560685">
    <property type="component" value="Unassembled WGS sequence"/>
</dbReference>
<dbReference type="PANTHER" id="PTHR45588:SF1">
    <property type="entry name" value="WW DOMAIN-CONTAINING PROTEIN"/>
    <property type="match status" value="1"/>
</dbReference>
<keyword evidence="1" id="KW-0677">Repeat</keyword>
<organism evidence="5 6">
    <name type="scientific">Hyphococcus lacteus</name>
    <dbReference type="NCBI Taxonomy" id="3143536"/>
    <lineage>
        <taxon>Bacteria</taxon>
        <taxon>Pseudomonadati</taxon>
        <taxon>Pseudomonadota</taxon>
        <taxon>Alphaproteobacteria</taxon>
        <taxon>Parvularculales</taxon>
        <taxon>Parvularculaceae</taxon>
        <taxon>Hyphococcus</taxon>
    </lineage>
</organism>
<dbReference type="Gene3D" id="1.25.40.10">
    <property type="entry name" value="Tetratricopeptide repeat domain"/>
    <property type="match status" value="2"/>
</dbReference>
<protein>
    <submittedName>
        <fullName evidence="5">Tetratricopeptide repeat protein</fullName>
    </submittedName>
</protein>